<keyword evidence="1" id="KW-0233">DNA recombination</keyword>
<evidence type="ECO:0000259" key="4">
    <source>
        <dbReference type="Pfam" id="PF14214"/>
    </source>
</evidence>
<organism evidence="6 7">
    <name type="scientific">Aphanomyces astaci</name>
    <name type="common">Crayfish plague agent</name>
    <dbReference type="NCBI Taxonomy" id="112090"/>
    <lineage>
        <taxon>Eukaryota</taxon>
        <taxon>Sar</taxon>
        <taxon>Stramenopiles</taxon>
        <taxon>Oomycota</taxon>
        <taxon>Saprolegniomycetes</taxon>
        <taxon>Saprolegniales</taxon>
        <taxon>Verrucalvaceae</taxon>
        <taxon>Aphanomyces</taxon>
    </lineage>
</organism>
<keyword evidence="1" id="KW-0067">ATP-binding</keyword>
<comment type="caution">
    <text evidence="6">The sequence shown here is derived from an EMBL/GenBank/DDBJ whole genome shotgun (WGS) entry which is preliminary data.</text>
</comment>
<dbReference type="InterPro" id="IPR051055">
    <property type="entry name" value="PIF1_helicase"/>
</dbReference>
<proteinExistence type="inferred from homology"/>
<comment type="similarity">
    <text evidence="1">Belongs to the helicase family.</text>
</comment>
<evidence type="ECO:0000313" key="6">
    <source>
        <dbReference type="EMBL" id="RHZ08882.1"/>
    </source>
</evidence>
<keyword evidence="1" id="KW-0378">Hydrolase</keyword>
<dbReference type="GO" id="GO:0006281">
    <property type="term" value="P:DNA repair"/>
    <property type="evidence" value="ECO:0007669"/>
    <property type="project" value="UniProtKB-KW"/>
</dbReference>
<feature type="domain" description="Helitron helicase-like" evidence="4">
    <location>
        <begin position="271"/>
        <end position="351"/>
    </location>
</feature>
<feature type="domain" description="DNA helicase Pif1-like DEAD-box helicase" evidence="3">
    <location>
        <begin position="867"/>
        <end position="1012"/>
    </location>
</feature>
<dbReference type="GO" id="GO:0043139">
    <property type="term" value="F:5'-3' DNA helicase activity"/>
    <property type="evidence" value="ECO:0007669"/>
    <property type="project" value="UniProtKB-EC"/>
</dbReference>
<dbReference type="Pfam" id="PF05970">
    <property type="entry name" value="PIF1"/>
    <property type="match status" value="1"/>
</dbReference>
<feature type="non-terminal residue" evidence="6">
    <location>
        <position position="1374"/>
    </location>
</feature>
<keyword evidence="1" id="KW-0234">DNA repair</keyword>
<dbReference type="VEuPathDB" id="FungiDB:H257_02240"/>
<protein>
    <recommendedName>
        <fullName evidence="1">ATP-dependent DNA helicase</fullName>
        <ecNumber evidence="1">5.6.2.3</ecNumber>
    </recommendedName>
</protein>
<name>A0A397F659_APHAT</name>
<keyword evidence="1" id="KW-0227">DNA damage</keyword>
<dbReference type="EMBL" id="QUTE01011772">
    <property type="protein sequence ID" value="RHZ08882.1"/>
    <property type="molecule type" value="Genomic_DNA"/>
</dbReference>
<gene>
    <name evidence="6" type="ORF">DYB31_012319</name>
</gene>
<dbReference type="GO" id="GO:0016887">
    <property type="term" value="F:ATP hydrolysis activity"/>
    <property type="evidence" value="ECO:0007669"/>
    <property type="project" value="RHEA"/>
</dbReference>
<keyword evidence="1" id="KW-0347">Helicase</keyword>
<feature type="compositionally biased region" description="Acidic residues" evidence="2">
    <location>
        <begin position="524"/>
        <end position="539"/>
    </location>
</feature>
<feature type="domain" description="DUF6570" evidence="5">
    <location>
        <begin position="2"/>
        <end position="79"/>
    </location>
</feature>
<dbReference type="VEuPathDB" id="FungiDB:H257_02239"/>
<evidence type="ECO:0000259" key="5">
    <source>
        <dbReference type="Pfam" id="PF20209"/>
    </source>
</evidence>
<dbReference type="GO" id="GO:0000723">
    <property type="term" value="P:telomere maintenance"/>
    <property type="evidence" value="ECO:0007669"/>
    <property type="project" value="InterPro"/>
</dbReference>
<dbReference type="InterPro" id="IPR010285">
    <property type="entry name" value="DNA_helicase_pif1-like_DEAD"/>
</dbReference>
<sequence>MIRSHLILFDAVPGPPATLLPLKLNRDAMYRVVLAGPFTKDQLVKVKEYHLVRQAMIMDVLQFYKSNNRFYADVSIDGDLIASLLVEDVLDGIIDEALGVDEKASAVDIEQATVNGFSGDPDEGSSEHECAYVERSVLFTQTASDMAPVNEKEVLESIKNKIHQRTPRTDPAVPEFNVHTSNKISNYFEGGIDARMFPHLFPFGRGYTKERDRRVPVSKLQCCRLYCSLSSRRFAQDRYFVMVSFDRFGLDRGFINSNFSTKVRPSMHTPVAKISHDDMRKGLENQDSRRFGRTPKNKFVNKAVGALLRSVECSSSFVWGSNAERRMHRREAFATADRFGQPSLFVTITPNVDGTITLAYLAGGIQVKSLFDVQYLKHMYFVLSSRIYYACKYTTKDQQKVECRTALALAAFDTRIQRELSTAESGEALSDEVKCRRRLASHMFNMTRKQEVAGPLCALYLLRESCAYTSHFYKKMSIRHVLKFLHQHSDTPFQLEVTTNIKDNTRSQLGECGAFHIESSNDGSESDSSDLESDDEEDASPLAGPSRPEKSTVFVPVGPAEDYINRPDVMCKDISWFEFTSKFFRANRADGTSSDKLFMERHSLHKSKCIGVHRLARIPVLTAGVRVPFFGDCLKPEERDFHAQVALVLFKPFRVLSDLRPHGSTWHEAWEAFQPTMSTGSAEVYHYMQDYHVGRKKAAMTRTSREEVQNIQMENDDGRTEPDDFDDIDFENALLVASRHPATRHLECDDARDTTSELYQAVSSSEMSNQVKFPTTTPIDADIAALVGGQSLDEASTTASSSYMSILGAWDQRLRCREQFTSDVKGLKTWMSKKRVERVVTFENQSRSHVIAAVQAFCNSWKRPFSIAKTAMTGKAAVSINGVTLHSWIGMHNLTPSTVHEAKEADEKGVPGYTEDLKLLLVDEMSMMNKQQLVRLDEALRARTKLDLPFGGINIVLTGDFFQMPPVGGKPLYTPLSAYRGDLKFDLYEDTGFHLWRSFKDVVVLNENVRFSQDPEWGRYVSLARKGEWRQELVDILNSRILSDGLVLKSMVSPNVSTPSAPPSQRCTTYTTPDNRTRQAIINAYTAALSTKLPRNHYPIRVVANFNGRLNGLSSKDISDIMSLPDTKLGNMAPFIDLIPGMPVVFTQNVNPQHGIANGTFGTLHSVQFNQTTKFKLVEDAGSKLKVLIPNSPPAVVFVRVTRPKNFDVLPRDGLHDSLPADVYPVFMFKPQGSTEVTLTPGPGGSKRTLKLNLQQLPFVNAIASTIYKIQGETMESLVVADWKARGSKVNKVVNTCQQGYIAISRLTKRDGFSALKPLTNECIRYFQPSSDTIAENLRLEKLFAVYLSRNENTAVFNSSDFNALKKTLPASDA</sequence>
<dbReference type="Proteomes" id="UP000266196">
    <property type="component" value="Unassembled WGS sequence"/>
</dbReference>
<evidence type="ECO:0000256" key="1">
    <source>
        <dbReference type="RuleBase" id="RU363044"/>
    </source>
</evidence>
<evidence type="ECO:0000256" key="2">
    <source>
        <dbReference type="SAM" id="MobiDB-lite"/>
    </source>
</evidence>
<dbReference type="InterPro" id="IPR027417">
    <property type="entry name" value="P-loop_NTPase"/>
</dbReference>
<feature type="region of interest" description="Disordered" evidence="2">
    <location>
        <begin position="516"/>
        <end position="553"/>
    </location>
</feature>
<dbReference type="VEuPathDB" id="FungiDB:H257_14330"/>
<dbReference type="GO" id="GO:0006310">
    <property type="term" value="P:DNA recombination"/>
    <property type="evidence" value="ECO:0007669"/>
    <property type="project" value="UniProtKB-KW"/>
</dbReference>
<comment type="catalytic activity">
    <reaction evidence="1">
        <text>ATP + H2O = ADP + phosphate + H(+)</text>
        <dbReference type="Rhea" id="RHEA:13065"/>
        <dbReference type="ChEBI" id="CHEBI:15377"/>
        <dbReference type="ChEBI" id="CHEBI:15378"/>
        <dbReference type="ChEBI" id="CHEBI:30616"/>
        <dbReference type="ChEBI" id="CHEBI:43474"/>
        <dbReference type="ChEBI" id="CHEBI:456216"/>
        <dbReference type="EC" id="5.6.2.3"/>
    </reaction>
</comment>
<dbReference type="PANTHER" id="PTHR47642">
    <property type="entry name" value="ATP-DEPENDENT DNA HELICASE"/>
    <property type="match status" value="1"/>
</dbReference>
<evidence type="ECO:0000259" key="3">
    <source>
        <dbReference type="Pfam" id="PF05970"/>
    </source>
</evidence>
<dbReference type="Pfam" id="PF20209">
    <property type="entry name" value="DUF6570"/>
    <property type="match status" value="1"/>
</dbReference>
<dbReference type="InterPro" id="IPR046700">
    <property type="entry name" value="DUF6570"/>
</dbReference>
<dbReference type="GO" id="GO:0005524">
    <property type="term" value="F:ATP binding"/>
    <property type="evidence" value="ECO:0007669"/>
    <property type="project" value="UniProtKB-KW"/>
</dbReference>
<keyword evidence="1" id="KW-0547">Nucleotide-binding</keyword>
<evidence type="ECO:0000313" key="7">
    <source>
        <dbReference type="Proteomes" id="UP000266196"/>
    </source>
</evidence>
<accession>A0A397F659</accession>
<comment type="cofactor">
    <cofactor evidence="1">
        <name>Mg(2+)</name>
        <dbReference type="ChEBI" id="CHEBI:18420"/>
    </cofactor>
</comment>
<dbReference type="EC" id="5.6.2.3" evidence="1"/>
<dbReference type="SUPFAM" id="SSF52540">
    <property type="entry name" value="P-loop containing nucleoside triphosphate hydrolases"/>
    <property type="match status" value="2"/>
</dbReference>
<dbReference type="Pfam" id="PF14214">
    <property type="entry name" value="Helitron_like_N"/>
    <property type="match status" value="1"/>
</dbReference>
<dbReference type="InterPro" id="IPR025476">
    <property type="entry name" value="Helitron_helicase-like"/>
</dbReference>
<reference evidence="6 7" key="1">
    <citation type="submission" date="2018-08" db="EMBL/GenBank/DDBJ databases">
        <title>Aphanomyces genome sequencing and annotation.</title>
        <authorList>
            <person name="Minardi D."/>
            <person name="Oidtmann B."/>
            <person name="Van Der Giezen M."/>
            <person name="Studholme D.J."/>
        </authorList>
    </citation>
    <scope>NUCLEOTIDE SEQUENCE [LARGE SCALE GENOMIC DNA]</scope>
    <source>
        <strain evidence="6 7">197901</strain>
    </source>
</reference>
<dbReference type="Gene3D" id="3.40.50.300">
    <property type="entry name" value="P-loop containing nucleotide triphosphate hydrolases"/>
    <property type="match status" value="1"/>
</dbReference>